<keyword evidence="1 3" id="KW-0963">Cytoplasm</keyword>
<dbReference type="GO" id="GO:0005829">
    <property type="term" value="C:cytosol"/>
    <property type="evidence" value="ECO:0007669"/>
    <property type="project" value="TreeGrafter"/>
</dbReference>
<evidence type="ECO:0000313" key="6">
    <source>
        <dbReference type="Proteomes" id="UP001383192"/>
    </source>
</evidence>
<sequence>MSESCGNPSAQTDALMDRRAKFDKSKLCVRCKVNTGNVVIRHAVYCKECFPAMLNTKVKRALDPHINATPDVPRRKALKASGNLLIGFSGGLGSTVVMDLVSRIYFPDQERRKADEKQKGGKSHPRNKLVWSKGAVCYVEVCNAFPGMKDCTEEIRQVVDQFGSFEFIPLRLENAFDKDWWKVVNGNTVEDLAIDSTNEVSGALFLSTLSDNAISSPIERLRSYISALPTQTAVHSAVQTLIRLLLLHMARSTDSSHLILGTNLTSLSISLISSISQGGGFSVREESYEEWSSPKSDSETPWVVRVTKPLQDIGLKECAVWAWWNGLRVVGRNKFPGGKQAIGALTRDFIVGLERDYPSTVSAIARTCSKLTPKFPAEGTCALCQRPLQRGVQEWKEQISIRSTSDTSSEPLPSPSRSLTPHLCYSCHTTLTSRSSRSVAASSVSPLPIWVQSQLHRHPGDGIDKDSELVRHESEVWERKRVEPSEMKAAISDFLLE</sequence>
<dbReference type="InterPro" id="IPR019407">
    <property type="entry name" value="CTU2"/>
</dbReference>
<evidence type="ECO:0000256" key="4">
    <source>
        <dbReference type="SAM" id="MobiDB-lite"/>
    </source>
</evidence>
<comment type="caution">
    <text evidence="5">The sequence shown here is derived from an EMBL/GenBank/DDBJ whole genome shotgun (WGS) entry which is preliminary data.</text>
</comment>
<dbReference type="InterPro" id="IPR014729">
    <property type="entry name" value="Rossmann-like_a/b/a_fold"/>
</dbReference>
<dbReference type="PANTHER" id="PTHR20882">
    <property type="entry name" value="CYTOPLASMIC TRNA 2-THIOLATION PROTEIN 2"/>
    <property type="match status" value="1"/>
</dbReference>
<evidence type="ECO:0000256" key="1">
    <source>
        <dbReference type="ARBA" id="ARBA00022490"/>
    </source>
</evidence>
<dbReference type="HAMAP" id="MF_03054">
    <property type="entry name" value="CTU2"/>
    <property type="match status" value="1"/>
</dbReference>
<comment type="function">
    <text evidence="3">Plays a central role in 2-thiolation of mcm(5)S(2)U at tRNA wobble positions of tRNA(Lys), tRNA(Glu) and tRNA(Gln). May act by forming a heterodimer with NCS6 that ligates sulfur from thiocarboxylated URM1 onto the uridine of tRNAs at wobble position. Prior mcm(5) tRNA modification by the elongator complex is required for 2-thiolation. May also be involved in protein urmylation.</text>
</comment>
<feature type="compositionally biased region" description="Low complexity" evidence="4">
    <location>
        <begin position="407"/>
        <end position="418"/>
    </location>
</feature>
<dbReference type="Pfam" id="PF10288">
    <property type="entry name" value="CTU2"/>
    <property type="match status" value="1"/>
</dbReference>
<dbReference type="AlphaFoldDB" id="A0AAW0DEJ3"/>
<dbReference type="PANTHER" id="PTHR20882:SF14">
    <property type="entry name" value="CYTOPLASMIC TRNA 2-THIOLATION PROTEIN 2"/>
    <property type="match status" value="1"/>
</dbReference>
<proteinExistence type="inferred from homology"/>
<dbReference type="Gene3D" id="3.40.50.620">
    <property type="entry name" value="HUPs"/>
    <property type="match status" value="1"/>
</dbReference>
<dbReference type="Proteomes" id="UP001383192">
    <property type="component" value="Unassembled WGS sequence"/>
</dbReference>
<accession>A0AAW0DEJ3</accession>
<evidence type="ECO:0000313" key="5">
    <source>
        <dbReference type="EMBL" id="KAK7050951.1"/>
    </source>
</evidence>
<comment type="subcellular location">
    <subcellularLocation>
        <location evidence="3">Cytoplasm</location>
    </subcellularLocation>
</comment>
<protein>
    <recommendedName>
        <fullName evidence="3">Cytoplasmic tRNA 2-thiolation protein 2</fullName>
    </recommendedName>
</protein>
<keyword evidence="2 3" id="KW-0819">tRNA processing</keyword>
<dbReference type="GO" id="GO:0016779">
    <property type="term" value="F:nucleotidyltransferase activity"/>
    <property type="evidence" value="ECO:0007669"/>
    <property type="project" value="UniProtKB-UniRule"/>
</dbReference>
<comment type="similarity">
    <text evidence="3">Belongs to the CTU2/NCS2 family.</text>
</comment>
<dbReference type="GO" id="GO:0002143">
    <property type="term" value="P:tRNA wobble position uridine thiolation"/>
    <property type="evidence" value="ECO:0007669"/>
    <property type="project" value="TreeGrafter"/>
</dbReference>
<dbReference type="GO" id="GO:0016783">
    <property type="term" value="F:sulfurtransferase activity"/>
    <property type="evidence" value="ECO:0007669"/>
    <property type="project" value="TreeGrafter"/>
</dbReference>
<evidence type="ECO:0000256" key="2">
    <source>
        <dbReference type="ARBA" id="ARBA00022694"/>
    </source>
</evidence>
<organism evidence="5 6">
    <name type="scientific">Paramarasmius palmivorus</name>
    <dbReference type="NCBI Taxonomy" id="297713"/>
    <lineage>
        <taxon>Eukaryota</taxon>
        <taxon>Fungi</taxon>
        <taxon>Dikarya</taxon>
        <taxon>Basidiomycota</taxon>
        <taxon>Agaricomycotina</taxon>
        <taxon>Agaricomycetes</taxon>
        <taxon>Agaricomycetidae</taxon>
        <taxon>Agaricales</taxon>
        <taxon>Marasmiineae</taxon>
        <taxon>Marasmiaceae</taxon>
        <taxon>Paramarasmius</taxon>
    </lineage>
</organism>
<gene>
    <name evidence="3 5" type="primary">CTU2</name>
    <name evidence="3" type="synonym">NCS2</name>
    <name evidence="5" type="ORF">VNI00_005063</name>
</gene>
<keyword evidence="6" id="KW-1185">Reference proteome</keyword>
<reference evidence="5 6" key="1">
    <citation type="submission" date="2024-01" db="EMBL/GenBank/DDBJ databases">
        <title>A draft genome for a cacao thread blight-causing isolate of Paramarasmius palmivorus.</title>
        <authorList>
            <person name="Baruah I.K."/>
            <person name="Bukari Y."/>
            <person name="Amoako-Attah I."/>
            <person name="Meinhardt L.W."/>
            <person name="Bailey B.A."/>
            <person name="Cohen S.P."/>
        </authorList>
    </citation>
    <scope>NUCLEOTIDE SEQUENCE [LARGE SCALE GENOMIC DNA]</scope>
    <source>
        <strain evidence="5 6">GH-12</strain>
    </source>
</reference>
<dbReference type="GO" id="GO:0000049">
    <property type="term" value="F:tRNA binding"/>
    <property type="evidence" value="ECO:0007669"/>
    <property type="project" value="InterPro"/>
</dbReference>
<name>A0AAW0DEJ3_9AGAR</name>
<comment type="pathway">
    <text evidence="3">tRNA modification; 5-methoxycarbonylmethyl-2-thiouridine-tRNA biosynthesis.</text>
</comment>
<dbReference type="EMBL" id="JAYKXP010000014">
    <property type="protein sequence ID" value="KAK7050951.1"/>
    <property type="molecule type" value="Genomic_DNA"/>
</dbReference>
<feature type="region of interest" description="Disordered" evidence="4">
    <location>
        <begin position="399"/>
        <end position="418"/>
    </location>
</feature>
<evidence type="ECO:0000256" key="3">
    <source>
        <dbReference type="HAMAP-Rule" id="MF_03054"/>
    </source>
</evidence>
<dbReference type="GO" id="GO:0032447">
    <property type="term" value="P:protein urmylation"/>
    <property type="evidence" value="ECO:0007669"/>
    <property type="project" value="UniProtKB-UniRule"/>
</dbReference>